<accession>A0ABT0J537</accession>
<sequence>MMRKSLSVNERMVLDLLLERQSASRAMISKTTGLSKPSTGELVVRLVEAGLVTPVGEVSSAQRGPNAVHFRAVTDLCHVAGVEMQPGRFVHAVVSDLSGAALSDVRVPQRGDDPVETVAEAVAAACAEAGIEPSSLWQVLAGTPGVVNPQGDMDFVSGHPAWRTGQRGRLAARLGCPVALENDVNLAALAEAESGNAAGIESFTLLRLDEGIGAATVVNRTLLRGAHGYAGEIGLAPTTGGGRLGSSSAGFQSFVGSAALQDVLDRLGLGGTSPEQALSDDDPGEALRAFRGEAARRVAVVVTTIATVVDPHRIVLAGTVGMAGAARFAAEVEELLRAESPLRTEVVPSSLGPGGVVRGALTLLREAAREFVYGIGAVAAPVRTWPELHGP</sequence>
<evidence type="ECO:0000259" key="2">
    <source>
        <dbReference type="Pfam" id="PF09339"/>
    </source>
</evidence>
<proteinExistence type="inferred from homology"/>
<reference evidence="3 4" key="1">
    <citation type="submission" date="2022-02" db="EMBL/GenBank/DDBJ databases">
        <title>The car tank lid bacteriome: a reservoir of bacteria with potential in bioremediation of fuel.</title>
        <authorList>
            <person name="Vidal-Verdu A."/>
            <person name="Gomez-Martinez D."/>
            <person name="Latorre-Perez A."/>
            <person name="Pereto J."/>
            <person name="Porcar M."/>
        </authorList>
    </citation>
    <scope>NUCLEOTIDE SEQUENCE [LARGE SCALE GENOMIC DNA]</scope>
    <source>
        <strain evidence="3 4">4D.3</strain>
    </source>
</reference>
<comment type="similarity">
    <text evidence="1">Belongs to the ROK (NagC/XylR) family.</text>
</comment>
<dbReference type="InterPro" id="IPR005471">
    <property type="entry name" value="Tscrpt_reg_IclR_N"/>
</dbReference>
<dbReference type="Gene3D" id="3.30.420.40">
    <property type="match status" value="2"/>
</dbReference>
<feature type="domain" description="HTH iclR-type" evidence="2">
    <location>
        <begin position="12"/>
        <end position="53"/>
    </location>
</feature>
<dbReference type="Pfam" id="PF00480">
    <property type="entry name" value="ROK"/>
    <property type="match status" value="1"/>
</dbReference>
<dbReference type="PANTHER" id="PTHR18964:SF149">
    <property type="entry name" value="BIFUNCTIONAL UDP-N-ACETYLGLUCOSAMINE 2-EPIMERASE_N-ACETYLMANNOSAMINE KINASE"/>
    <property type="match status" value="1"/>
</dbReference>
<dbReference type="PANTHER" id="PTHR18964">
    <property type="entry name" value="ROK (REPRESSOR, ORF, KINASE) FAMILY"/>
    <property type="match status" value="1"/>
</dbReference>
<evidence type="ECO:0000256" key="1">
    <source>
        <dbReference type="ARBA" id="ARBA00006479"/>
    </source>
</evidence>
<evidence type="ECO:0000313" key="4">
    <source>
        <dbReference type="Proteomes" id="UP001651050"/>
    </source>
</evidence>
<dbReference type="SUPFAM" id="SSF53067">
    <property type="entry name" value="Actin-like ATPase domain"/>
    <property type="match status" value="1"/>
</dbReference>
<dbReference type="InterPro" id="IPR000600">
    <property type="entry name" value="ROK"/>
</dbReference>
<name>A0ABT0J537_9MICO</name>
<dbReference type="RefSeq" id="WP_416344429.1">
    <property type="nucleotide sequence ID" value="NZ_JALQCY010000003.1"/>
</dbReference>
<dbReference type="Proteomes" id="UP001651050">
    <property type="component" value="Unassembled WGS sequence"/>
</dbReference>
<dbReference type="InterPro" id="IPR036388">
    <property type="entry name" value="WH-like_DNA-bd_sf"/>
</dbReference>
<comment type="caution">
    <text evidence="3">The sequence shown here is derived from an EMBL/GenBank/DDBJ whole genome shotgun (WGS) entry which is preliminary data.</text>
</comment>
<organism evidence="3 4">
    <name type="scientific">Isoptericola peretonis</name>
    <dbReference type="NCBI Taxonomy" id="2918523"/>
    <lineage>
        <taxon>Bacteria</taxon>
        <taxon>Bacillati</taxon>
        <taxon>Actinomycetota</taxon>
        <taxon>Actinomycetes</taxon>
        <taxon>Micrococcales</taxon>
        <taxon>Promicromonosporaceae</taxon>
        <taxon>Isoptericola</taxon>
    </lineage>
</organism>
<dbReference type="Pfam" id="PF09339">
    <property type="entry name" value="HTH_IclR"/>
    <property type="match status" value="1"/>
</dbReference>
<dbReference type="EMBL" id="JALQCY010000003">
    <property type="protein sequence ID" value="MCK9794592.1"/>
    <property type="molecule type" value="Genomic_DNA"/>
</dbReference>
<gene>
    <name evidence="3" type="ORF">M1843_12630</name>
</gene>
<evidence type="ECO:0000313" key="3">
    <source>
        <dbReference type="EMBL" id="MCK9794592.1"/>
    </source>
</evidence>
<dbReference type="InterPro" id="IPR036390">
    <property type="entry name" value="WH_DNA-bd_sf"/>
</dbReference>
<dbReference type="Gene3D" id="1.10.10.10">
    <property type="entry name" value="Winged helix-like DNA-binding domain superfamily/Winged helix DNA-binding domain"/>
    <property type="match status" value="1"/>
</dbReference>
<keyword evidence="4" id="KW-1185">Reference proteome</keyword>
<dbReference type="SUPFAM" id="SSF46785">
    <property type="entry name" value="Winged helix' DNA-binding domain"/>
    <property type="match status" value="1"/>
</dbReference>
<dbReference type="InterPro" id="IPR043129">
    <property type="entry name" value="ATPase_NBD"/>
</dbReference>
<protein>
    <submittedName>
        <fullName evidence="3">ROK family protein</fullName>
    </submittedName>
</protein>